<dbReference type="AlphaFoldDB" id="A0A5K3F404"/>
<protein>
    <submittedName>
        <fullName evidence="1">DNA replication ATP-dependent helicase/nuclease</fullName>
    </submittedName>
</protein>
<sequence>MSVAFELRIANIAWLCLLSPAQFKRSNLSVVARTVVRSQIKSILTSFNPFSVSRGYWRDSPLSGTGGVHPAPFEAAPRRAVGVRGEHGGSVSGQRQVCDHCLLHQLLAFQLHGSPGSRGGIGRYFEWQKDIVSAQRTATSQCGPDTCQAKVDSDWLCGPLKDISSASYKCA</sequence>
<dbReference type="WBParaSite" id="MCU_004747-RG">
    <property type="protein sequence ID" value="MCU_004747-RG"/>
    <property type="gene ID" value="MCU_004747"/>
</dbReference>
<reference evidence="1" key="1">
    <citation type="submission" date="2019-11" db="UniProtKB">
        <authorList>
            <consortium name="WormBaseParasite"/>
        </authorList>
    </citation>
    <scope>IDENTIFICATION</scope>
</reference>
<evidence type="ECO:0000313" key="1">
    <source>
        <dbReference type="WBParaSite" id="MCU_004747-RG"/>
    </source>
</evidence>
<accession>A0A5K3F404</accession>
<name>A0A5K3F404_MESCO</name>
<organism evidence="1">
    <name type="scientific">Mesocestoides corti</name>
    <name type="common">Flatworm</name>
    <dbReference type="NCBI Taxonomy" id="53468"/>
    <lineage>
        <taxon>Eukaryota</taxon>
        <taxon>Metazoa</taxon>
        <taxon>Spiralia</taxon>
        <taxon>Lophotrochozoa</taxon>
        <taxon>Platyhelminthes</taxon>
        <taxon>Cestoda</taxon>
        <taxon>Eucestoda</taxon>
        <taxon>Cyclophyllidea</taxon>
        <taxon>Mesocestoididae</taxon>
        <taxon>Mesocestoides</taxon>
    </lineage>
</organism>
<proteinExistence type="predicted"/>